<feature type="compositionally biased region" description="Low complexity" evidence="1">
    <location>
        <begin position="127"/>
        <end position="138"/>
    </location>
</feature>
<feature type="region of interest" description="Disordered" evidence="1">
    <location>
        <begin position="124"/>
        <end position="151"/>
    </location>
</feature>
<protein>
    <submittedName>
        <fullName evidence="3">AsmA family protein</fullName>
    </submittedName>
</protein>
<keyword evidence="4" id="KW-1185">Reference proteome</keyword>
<dbReference type="PANTHER" id="PTHR30441:SF4">
    <property type="entry name" value="PROTEIN ASMA"/>
    <property type="match status" value="1"/>
</dbReference>
<evidence type="ECO:0000313" key="4">
    <source>
        <dbReference type="Proteomes" id="UP000755551"/>
    </source>
</evidence>
<name>A0ABS6MDN6_9GAMM</name>
<dbReference type="InterPro" id="IPR052894">
    <property type="entry name" value="AsmA-related"/>
</dbReference>
<evidence type="ECO:0000259" key="2">
    <source>
        <dbReference type="Pfam" id="PF05170"/>
    </source>
</evidence>
<comment type="caution">
    <text evidence="3">The sequence shown here is derived from an EMBL/GenBank/DDBJ whole genome shotgun (WGS) entry which is preliminary data.</text>
</comment>
<proteinExistence type="predicted"/>
<dbReference type="InterPro" id="IPR007844">
    <property type="entry name" value="AsmA"/>
</dbReference>
<dbReference type="Pfam" id="PF05170">
    <property type="entry name" value="AsmA"/>
    <property type="match status" value="1"/>
</dbReference>
<gene>
    <name evidence="3" type="ORF">KTN04_13830</name>
</gene>
<feature type="domain" description="AsmA" evidence="2">
    <location>
        <begin position="1"/>
        <end position="602"/>
    </location>
</feature>
<dbReference type="Proteomes" id="UP000755551">
    <property type="component" value="Unassembled WGS sequence"/>
</dbReference>
<dbReference type="RefSeq" id="WP_217335828.1">
    <property type="nucleotide sequence ID" value="NZ_JAHQZT010000023.1"/>
</dbReference>
<dbReference type="EMBL" id="JAHQZT010000023">
    <property type="protein sequence ID" value="MBV0934419.1"/>
    <property type="molecule type" value="Genomic_DNA"/>
</dbReference>
<organism evidence="3 4">
    <name type="scientific">Marinobacterium weihaiense</name>
    <dbReference type="NCBI Taxonomy" id="2851016"/>
    <lineage>
        <taxon>Bacteria</taxon>
        <taxon>Pseudomonadati</taxon>
        <taxon>Pseudomonadota</taxon>
        <taxon>Gammaproteobacteria</taxon>
        <taxon>Oceanospirillales</taxon>
        <taxon>Oceanospirillaceae</taxon>
        <taxon>Marinobacterium</taxon>
    </lineage>
</organism>
<dbReference type="PANTHER" id="PTHR30441">
    <property type="entry name" value="DUF748 DOMAIN-CONTAINING PROTEIN"/>
    <property type="match status" value="1"/>
</dbReference>
<accession>A0ABS6MDN6</accession>
<evidence type="ECO:0000256" key="1">
    <source>
        <dbReference type="SAM" id="MobiDB-lite"/>
    </source>
</evidence>
<evidence type="ECO:0000313" key="3">
    <source>
        <dbReference type="EMBL" id="MBV0934419.1"/>
    </source>
</evidence>
<sequence length="718" mass="76276">MKAIKLILALLLGALLLIGAVLVAIVTLLDPNDYKDRIQQAALEQADIELSIEGNIAWSLYPWLALELNRVGVRYPDRPALGTLNRAEVAISLPALLGGELQMNRLLVDRLQLNMVQAADGSNNWTPAASVAPRSSSAGTPAADGQDSGDARKPLKLNIEAIEVRDAALTYTDAREDHRVELSELNLTTGQIVIGQAFPLELDATLRQFAGEQLRLHSSASLTTTLTLGLADSHILLEDLSSRLNVLQGAGLPKAITLALDADVDARLNEQQVDVRNLALNLEPVAIAGELQLRNFSQPELSGRLNSNTFNLKQLLTTLGQTVPATADPDALTAVAFEATLGGPAGTLAFKPLNLQLDDTRLDGDASLALASGAIAVTLKGNALDADRYLPPTTATVAADSSKATPPAKASAQGWPKDEILPVAPLRALNLSANLDLGSLKINGIVLGQPGLSVSAANGLVHLTRFSTQAFDGQIQATARLDARQTPVQLHIALQVTQLAMAPLLKTLANNDSLAGTFSARADLNLRGQSVHAWVNSLTGSASLNMSEGLIKGIDAAQSMCQGINNLSALWLNVEQVDKTTPFANLSASFNLRNGMVSNNDLSAKLDAMRVAGSGRINLPTRALDYRIGATIEDNLFNQSCSVNNRLEGVEIPVNCTGSFSDDPAKLCRLDTRFIGDLLKAEARRKVEEKVGTQLEEKLKEKLGEDGAGKVLQGLFGR</sequence>
<reference evidence="3 4" key="1">
    <citation type="submission" date="2021-06" db="EMBL/GenBank/DDBJ databases">
        <title>Bacterium isolated from marine sediment.</title>
        <authorList>
            <person name="Zhu K.-L."/>
            <person name="Du Z.-J."/>
            <person name="Liang Q.-Y."/>
        </authorList>
    </citation>
    <scope>NUCLEOTIDE SEQUENCE [LARGE SCALE GENOMIC DNA]</scope>
    <source>
        <strain evidence="3 4">A346</strain>
    </source>
</reference>